<name>A0AAN7UW80_9PEZI</name>
<dbReference type="EMBL" id="JAWHQM010000038">
    <property type="protein sequence ID" value="KAK5634081.1"/>
    <property type="molecule type" value="Genomic_DNA"/>
</dbReference>
<sequence>MPSPSPPSPSTPVVQRHRKHTDTTKKTELLTLKKFRDTNDLPYSNEDLFKYVGVNRRTGYRILKDHPRRLHDNPVFKETRGRPAALTEAQIDQLVAFLKAEGYEGRALPWANLCDAAGLEFPSQSKPPTTWTIRKHLNRRGWKKCVTCNKFWVDYNTASLREAFAREALANHGLNFTYWRRIRYSDEVHFKFGPEGKVNIIRQRGERYCIDCIHHRQRPTEAEDRQVCLSAWAAIGWNFKSQLVWYTVNDGNGNGNGNGAITLQAYRDQILEPVVKKWIDEGHDFILEENGASGHGGNSDNNIVRQWKEKNGSKYFFNCPGAPDLAPIENAWRAPKGQVKRQAIWDVAALRTAAEKGWEKLSQETINKWVDEVPERLLDIINAKG</sequence>
<dbReference type="InterPro" id="IPR036397">
    <property type="entry name" value="RNaseH_sf"/>
</dbReference>
<evidence type="ECO:0000313" key="3">
    <source>
        <dbReference type="Proteomes" id="UP001305414"/>
    </source>
</evidence>
<feature type="region of interest" description="Disordered" evidence="1">
    <location>
        <begin position="1"/>
        <end position="25"/>
    </location>
</feature>
<organism evidence="2 3">
    <name type="scientific">Xylaria bambusicola</name>
    <dbReference type="NCBI Taxonomy" id="326684"/>
    <lineage>
        <taxon>Eukaryota</taxon>
        <taxon>Fungi</taxon>
        <taxon>Dikarya</taxon>
        <taxon>Ascomycota</taxon>
        <taxon>Pezizomycotina</taxon>
        <taxon>Sordariomycetes</taxon>
        <taxon>Xylariomycetidae</taxon>
        <taxon>Xylariales</taxon>
        <taxon>Xylariaceae</taxon>
        <taxon>Xylaria</taxon>
    </lineage>
</organism>
<evidence type="ECO:0000256" key="1">
    <source>
        <dbReference type="SAM" id="MobiDB-lite"/>
    </source>
</evidence>
<feature type="compositionally biased region" description="Pro residues" evidence="1">
    <location>
        <begin position="1"/>
        <end position="10"/>
    </location>
</feature>
<dbReference type="Proteomes" id="UP001305414">
    <property type="component" value="Unassembled WGS sequence"/>
</dbReference>
<proteinExistence type="predicted"/>
<accession>A0AAN7UW80</accession>
<gene>
    <name evidence="2" type="ORF">RRF57_009795</name>
</gene>
<dbReference type="AlphaFoldDB" id="A0AAN7UW80"/>
<reference evidence="2 3" key="1">
    <citation type="submission" date="2023-10" db="EMBL/GenBank/DDBJ databases">
        <title>Draft genome sequence of Xylaria bambusicola isolate GMP-LS, the root and basal stem rot pathogen of sugarcane in Indonesia.</title>
        <authorList>
            <person name="Selvaraj P."/>
            <person name="Muralishankar V."/>
            <person name="Muruganantham S."/>
            <person name="Sp S."/>
            <person name="Haryani S."/>
            <person name="Lau K.J.X."/>
            <person name="Naqvi N.I."/>
        </authorList>
    </citation>
    <scope>NUCLEOTIDE SEQUENCE [LARGE SCALE GENOMIC DNA]</scope>
    <source>
        <strain evidence="2">GMP-LS</strain>
    </source>
</reference>
<protein>
    <recommendedName>
        <fullName evidence="4">Tc1-like transposase DDE domain-containing protein</fullName>
    </recommendedName>
</protein>
<evidence type="ECO:0008006" key="4">
    <source>
        <dbReference type="Google" id="ProtNLM"/>
    </source>
</evidence>
<dbReference type="GO" id="GO:0003676">
    <property type="term" value="F:nucleic acid binding"/>
    <property type="evidence" value="ECO:0007669"/>
    <property type="project" value="InterPro"/>
</dbReference>
<comment type="caution">
    <text evidence="2">The sequence shown here is derived from an EMBL/GenBank/DDBJ whole genome shotgun (WGS) entry which is preliminary data.</text>
</comment>
<dbReference type="Gene3D" id="3.30.420.10">
    <property type="entry name" value="Ribonuclease H-like superfamily/Ribonuclease H"/>
    <property type="match status" value="1"/>
</dbReference>
<evidence type="ECO:0000313" key="2">
    <source>
        <dbReference type="EMBL" id="KAK5634081.1"/>
    </source>
</evidence>
<keyword evidence="3" id="KW-1185">Reference proteome</keyword>